<dbReference type="InterPro" id="IPR002606">
    <property type="entry name" value="Riboflavin_kinase_bac"/>
</dbReference>
<dbReference type="Gene3D" id="2.40.30.30">
    <property type="entry name" value="Riboflavin kinase-like"/>
    <property type="match status" value="1"/>
</dbReference>
<keyword evidence="7 15" id="KW-0548">Nucleotidyltransferase</keyword>
<proteinExistence type="inferred from homology"/>
<evidence type="ECO:0000259" key="16">
    <source>
        <dbReference type="SMART" id="SM00904"/>
    </source>
</evidence>
<dbReference type="Proteomes" id="UP000053091">
    <property type="component" value="Unassembled WGS sequence"/>
</dbReference>
<evidence type="ECO:0000256" key="12">
    <source>
        <dbReference type="ARBA" id="ARBA00023268"/>
    </source>
</evidence>
<dbReference type="FunFam" id="3.40.50.620:FF:000021">
    <property type="entry name" value="Riboflavin biosynthesis protein"/>
    <property type="match status" value="1"/>
</dbReference>
<dbReference type="SMART" id="SM00904">
    <property type="entry name" value="Flavokinase"/>
    <property type="match status" value="1"/>
</dbReference>
<dbReference type="OrthoDB" id="9803667at2"/>
<accession>A0A0S7C7D8</accession>
<keyword evidence="11 15" id="KW-0067">ATP-binding</keyword>
<evidence type="ECO:0000256" key="14">
    <source>
        <dbReference type="ARBA" id="ARBA00049494"/>
    </source>
</evidence>
<evidence type="ECO:0000256" key="4">
    <source>
        <dbReference type="ARBA" id="ARBA00022630"/>
    </source>
</evidence>
<dbReference type="InterPro" id="IPR023468">
    <property type="entry name" value="Riboflavin_kinase"/>
</dbReference>
<dbReference type="GO" id="GO:0009231">
    <property type="term" value="P:riboflavin biosynthetic process"/>
    <property type="evidence" value="ECO:0007669"/>
    <property type="project" value="InterPro"/>
</dbReference>
<dbReference type="UniPathway" id="UPA00277">
    <property type="reaction ID" value="UER00407"/>
</dbReference>
<evidence type="ECO:0000256" key="3">
    <source>
        <dbReference type="ARBA" id="ARBA00005201"/>
    </source>
</evidence>
<dbReference type="NCBIfam" id="TIGR00083">
    <property type="entry name" value="ribF"/>
    <property type="match status" value="1"/>
</dbReference>
<dbReference type="STRING" id="1678841.TBC1_12741"/>
<dbReference type="SUPFAM" id="SSF82114">
    <property type="entry name" value="Riboflavin kinase-like"/>
    <property type="match status" value="1"/>
</dbReference>
<keyword evidence="9 15" id="KW-0418">Kinase</keyword>
<evidence type="ECO:0000256" key="6">
    <source>
        <dbReference type="ARBA" id="ARBA00022679"/>
    </source>
</evidence>
<evidence type="ECO:0000256" key="15">
    <source>
        <dbReference type="PIRNR" id="PIRNR004491"/>
    </source>
</evidence>
<evidence type="ECO:0000256" key="11">
    <source>
        <dbReference type="ARBA" id="ARBA00022840"/>
    </source>
</evidence>
<dbReference type="SUPFAM" id="SSF52374">
    <property type="entry name" value="Nucleotidylyl transferase"/>
    <property type="match status" value="1"/>
</dbReference>
<evidence type="ECO:0000313" key="18">
    <source>
        <dbReference type="Proteomes" id="UP000053091"/>
    </source>
</evidence>
<keyword evidence="10 15" id="KW-0274">FAD</keyword>
<dbReference type="PANTHER" id="PTHR22749:SF6">
    <property type="entry name" value="RIBOFLAVIN KINASE"/>
    <property type="match status" value="1"/>
</dbReference>
<dbReference type="EC" id="2.7.7.2" evidence="15"/>
<dbReference type="EC" id="2.7.1.26" evidence="15"/>
<dbReference type="GO" id="GO:0008531">
    <property type="term" value="F:riboflavin kinase activity"/>
    <property type="evidence" value="ECO:0007669"/>
    <property type="project" value="UniProtKB-UniRule"/>
</dbReference>
<protein>
    <recommendedName>
        <fullName evidence="15">Riboflavin biosynthesis protein</fullName>
    </recommendedName>
    <domain>
        <recommendedName>
            <fullName evidence="15">Riboflavin kinase</fullName>
            <ecNumber evidence="15">2.7.1.26</ecNumber>
        </recommendedName>
        <alternativeName>
            <fullName evidence="15">Flavokinase</fullName>
        </alternativeName>
    </domain>
    <domain>
        <recommendedName>
            <fullName evidence="15">FMN adenylyltransferase</fullName>
            <ecNumber evidence="15">2.7.7.2</ecNumber>
        </recommendedName>
        <alternativeName>
            <fullName evidence="15">FAD pyrophosphorylase</fullName>
        </alternativeName>
        <alternativeName>
            <fullName evidence="15">FAD synthase</fullName>
        </alternativeName>
    </domain>
</protein>
<keyword evidence="18" id="KW-1185">Reference proteome</keyword>
<dbReference type="InterPro" id="IPR014729">
    <property type="entry name" value="Rossmann-like_a/b/a_fold"/>
</dbReference>
<evidence type="ECO:0000256" key="10">
    <source>
        <dbReference type="ARBA" id="ARBA00022827"/>
    </source>
</evidence>
<dbReference type="GO" id="GO:0005524">
    <property type="term" value="F:ATP binding"/>
    <property type="evidence" value="ECO:0007669"/>
    <property type="project" value="UniProtKB-UniRule"/>
</dbReference>
<evidence type="ECO:0000256" key="7">
    <source>
        <dbReference type="ARBA" id="ARBA00022695"/>
    </source>
</evidence>
<comment type="catalytic activity">
    <reaction evidence="14 15">
        <text>FMN + ATP + H(+) = FAD + diphosphate</text>
        <dbReference type="Rhea" id="RHEA:17237"/>
        <dbReference type="ChEBI" id="CHEBI:15378"/>
        <dbReference type="ChEBI" id="CHEBI:30616"/>
        <dbReference type="ChEBI" id="CHEBI:33019"/>
        <dbReference type="ChEBI" id="CHEBI:57692"/>
        <dbReference type="ChEBI" id="CHEBI:58210"/>
        <dbReference type="EC" id="2.7.7.2"/>
    </reaction>
</comment>
<evidence type="ECO:0000256" key="9">
    <source>
        <dbReference type="ARBA" id="ARBA00022777"/>
    </source>
</evidence>
<gene>
    <name evidence="17" type="ORF">TBC1_12741</name>
</gene>
<sequence>MKIYYDLDSISSIRNPVVTTGSFDGVHIGHKTILNRLREIASNIDGESVLITFHPHPRKVLFPDTAGKTLLLINSQREKIELLRKTGLDHLIIIKFTREFSEISSIDFIRNILVGKLHASKVVIGFNHHFGHNREGNFDYLYELGQYYNFGVEEIPEQDIHNETVSSTLIRKALLEGKVQRANAYLDHHYIIISELLPGSETCQSINFPTLRVKIEEESKLVPCDGVYAVNVLVDGEFYKGILNIKNSLPLEVRNIEEITIDVHLFDAEVNLTGKTATVFFAKRIRDELQFDDKDAMSRQLKSDLAEVEELIY</sequence>
<keyword evidence="4 15" id="KW-0285">Flavoprotein</keyword>
<dbReference type="PANTHER" id="PTHR22749">
    <property type="entry name" value="RIBOFLAVIN KINASE/FMN ADENYLYLTRANSFERASE"/>
    <property type="match status" value="1"/>
</dbReference>
<keyword evidence="6 15" id="KW-0808">Transferase</keyword>
<dbReference type="GO" id="GO:0003919">
    <property type="term" value="F:FMN adenylyltransferase activity"/>
    <property type="evidence" value="ECO:0007669"/>
    <property type="project" value="UniProtKB-UniRule"/>
</dbReference>
<dbReference type="RefSeq" id="WP_062044882.1">
    <property type="nucleotide sequence ID" value="NZ_DF968183.1"/>
</dbReference>
<comment type="catalytic activity">
    <reaction evidence="13 15">
        <text>riboflavin + ATP = FMN + ADP + H(+)</text>
        <dbReference type="Rhea" id="RHEA:14357"/>
        <dbReference type="ChEBI" id="CHEBI:15378"/>
        <dbReference type="ChEBI" id="CHEBI:30616"/>
        <dbReference type="ChEBI" id="CHEBI:57986"/>
        <dbReference type="ChEBI" id="CHEBI:58210"/>
        <dbReference type="ChEBI" id="CHEBI:456216"/>
        <dbReference type="EC" id="2.7.1.26"/>
    </reaction>
</comment>
<dbReference type="Pfam" id="PF06574">
    <property type="entry name" value="FAD_syn"/>
    <property type="match status" value="1"/>
</dbReference>
<dbReference type="Pfam" id="PF01687">
    <property type="entry name" value="Flavokinase"/>
    <property type="match status" value="1"/>
</dbReference>
<evidence type="ECO:0000256" key="8">
    <source>
        <dbReference type="ARBA" id="ARBA00022741"/>
    </source>
</evidence>
<comment type="similarity">
    <text evidence="15">Belongs to the ribF family.</text>
</comment>
<keyword evidence="8 15" id="KW-0547">Nucleotide-binding</keyword>
<dbReference type="GO" id="GO:0009398">
    <property type="term" value="P:FMN biosynthetic process"/>
    <property type="evidence" value="ECO:0007669"/>
    <property type="project" value="UniProtKB-UniRule"/>
</dbReference>
<evidence type="ECO:0000313" key="17">
    <source>
        <dbReference type="EMBL" id="GAP44927.1"/>
    </source>
</evidence>
<dbReference type="InterPro" id="IPR023465">
    <property type="entry name" value="Riboflavin_kinase_dom_sf"/>
</dbReference>
<organism evidence="17">
    <name type="scientific">Lentimicrobium saccharophilum</name>
    <dbReference type="NCBI Taxonomy" id="1678841"/>
    <lineage>
        <taxon>Bacteria</taxon>
        <taxon>Pseudomonadati</taxon>
        <taxon>Bacteroidota</taxon>
        <taxon>Bacteroidia</taxon>
        <taxon>Bacteroidales</taxon>
        <taxon>Lentimicrobiaceae</taxon>
        <taxon>Lentimicrobium</taxon>
    </lineage>
</organism>
<name>A0A0S7C7D8_9BACT</name>
<dbReference type="AlphaFoldDB" id="A0A0S7C7D8"/>
<comment type="function">
    <text evidence="1">Catalyzes the phosphorylation of riboflavin to FMN followed by the adenylation of FMN to FAD.</text>
</comment>
<dbReference type="EMBL" id="DF968183">
    <property type="protein sequence ID" value="GAP44927.1"/>
    <property type="molecule type" value="Genomic_DNA"/>
</dbReference>
<evidence type="ECO:0000256" key="2">
    <source>
        <dbReference type="ARBA" id="ARBA00004726"/>
    </source>
</evidence>
<evidence type="ECO:0000256" key="13">
    <source>
        <dbReference type="ARBA" id="ARBA00047880"/>
    </source>
</evidence>
<evidence type="ECO:0000256" key="5">
    <source>
        <dbReference type="ARBA" id="ARBA00022643"/>
    </source>
</evidence>
<dbReference type="UniPathway" id="UPA00276">
    <property type="reaction ID" value="UER00406"/>
</dbReference>
<dbReference type="GO" id="GO:0006747">
    <property type="term" value="P:FAD biosynthetic process"/>
    <property type="evidence" value="ECO:0007669"/>
    <property type="project" value="UniProtKB-UniRule"/>
</dbReference>
<dbReference type="Gene3D" id="3.40.50.620">
    <property type="entry name" value="HUPs"/>
    <property type="match status" value="1"/>
</dbReference>
<dbReference type="InterPro" id="IPR015865">
    <property type="entry name" value="Riboflavin_kinase_bac/euk"/>
</dbReference>
<comment type="pathway">
    <text evidence="3 15">Cofactor biosynthesis; FMN biosynthesis; FMN from riboflavin (ATP route): step 1/1.</text>
</comment>
<feature type="domain" description="Riboflavin kinase" evidence="16">
    <location>
        <begin position="185"/>
        <end position="313"/>
    </location>
</feature>
<reference evidence="17" key="1">
    <citation type="journal article" date="2015" name="Genome Announc.">
        <title>Draft Genome Sequence of Bacteroidales Strain TBC1, a Novel Isolate from a Methanogenic Wastewater Treatment System.</title>
        <authorList>
            <person name="Tourlousse D.M."/>
            <person name="Matsuura N."/>
            <person name="Sun L."/>
            <person name="Toyonaga M."/>
            <person name="Kuroda K."/>
            <person name="Ohashi A."/>
            <person name="Cruz R."/>
            <person name="Yamaguchi T."/>
            <person name="Sekiguchi Y."/>
        </authorList>
    </citation>
    <scope>NUCLEOTIDE SEQUENCE [LARGE SCALE GENOMIC DNA]</scope>
    <source>
        <strain evidence="17">TBC1</strain>
    </source>
</reference>
<dbReference type="PIRSF" id="PIRSF004491">
    <property type="entry name" value="FAD_Synth"/>
    <property type="match status" value="1"/>
</dbReference>
<keyword evidence="5 15" id="KW-0288">FMN</keyword>
<evidence type="ECO:0000256" key="1">
    <source>
        <dbReference type="ARBA" id="ARBA00002121"/>
    </source>
</evidence>
<comment type="pathway">
    <text evidence="2 15">Cofactor biosynthesis; FAD biosynthesis; FAD from FMN: step 1/1.</text>
</comment>
<dbReference type="CDD" id="cd02064">
    <property type="entry name" value="FAD_synthetase_N"/>
    <property type="match status" value="1"/>
</dbReference>
<dbReference type="InterPro" id="IPR015864">
    <property type="entry name" value="FAD_synthase"/>
</dbReference>
<keyword evidence="12" id="KW-0511">Multifunctional enzyme</keyword>